<evidence type="ECO:0000256" key="4">
    <source>
        <dbReference type="SAM" id="SignalP"/>
    </source>
</evidence>
<sequence length="638" mass="66690">MFGQNSPLFNPAVNTAIALSSTLALGLVITLPAAAQNKFSDVDGNYWANQYVMSLNEANVISGFPDGTFRPNDQMTRAQFASILAGAFPQPTVRQPIKFKDVPAGHWAEGAISMAYARGFLSGYPDGTFGLDQPVTRLEVLLSLANGLGIENKGNTAELLKTFADSGQIPSWATEAIAAATSNGLVVNYPNVQQLNPQRNASRGEIAAIAYQALVSKGEVGAIASPYLPVIASSAGTDRPTGLSTEEALAELENGTAANPAPTPEKSAGETANPGTDEFSELVAILSSNNNTERKAAADALAASGKAAVPDLAKALESDNAPTRAAAAYALNKMGPDAKAATPTLLEVIKQDDELVRALALSTLTQVGVKNDILLNVLIASVQSESGLVKDIAAESLVNIGSDAVPALGNLLKNDAVDDLTKATVARLIGNITQTNQIGNGTVRSIIPILTKTLDNGDSNVRKAAAEALGDFGPLADVAIPALSRSLSGANDSLTQSIIGSLLRIGDQATPTLKEQLNSDNTLTRLYAADAVWRITEDSSEILPTLVAVLSDGDVKNREMAALGLTYLGRQALPAVPAVRNLVNNRDNQRYLTMARLAVLILGNRNDAADTLGLLTVPKPVAENSVPAIYEAVSRVWR</sequence>
<evidence type="ECO:0000256" key="2">
    <source>
        <dbReference type="ARBA" id="ARBA00022738"/>
    </source>
</evidence>
<feature type="signal peptide" evidence="4">
    <location>
        <begin position="1"/>
        <end position="35"/>
    </location>
</feature>
<dbReference type="PROSITE" id="PS50077">
    <property type="entry name" value="HEAT_REPEAT"/>
    <property type="match status" value="1"/>
</dbReference>
<evidence type="ECO:0000259" key="5">
    <source>
        <dbReference type="PROSITE" id="PS51272"/>
    </source>
</evidence>
<dbReference type="InterPro" id="IPR051465">
    <property type="entry name" value="Cell_Envelope_Struct_Comp"/>
</dbReference>
<dbReference type="PANTHER" id="PTHR43308:SF5">
    <property type="entry name" value="S-LAYER PROTEIN _ PEPTIDOGLYCAN ENDO-BETA-N-ACETYLGLUCOSAMINIDASE"/>
    <property type="match status" value="1"/>
</dbReference>
<dbReference type="Proteomes" id="UP000249354">
    <property type="component" value="Unassembled WGS sequence"/>
</dbReference>
<name>A0A2W4V6W3_9CYAN</name>
<dbReference type="GO" id="GO:0030089">
    <property type="term" value="C:phycobilisome"/>
    <property type="evidence" value="ECO:0007669"/>
    <property type="project" value="UniProtKB-KW"/>
</dbReference>
<feature type="chain" id="PRO_5015983942" description="SLH domain-containing protein" evidence="4">
    <location>
        <begin position="36"/>
        <end position="638"/>
    </location>
</feature>
<dbReference type="Pfam" id="PF13646">
    <property type="entry name" value="HEAT_2"/>
    <property type="match status" value="2"/>
</dbReference>
<dbReference type="InterPro" id="IPR004155">
    <property type="entry name" value="PBS_lyase_HEAT"/>
</dbReference>
<feature type="domain" description="SLH" evidence="5">
    <location>
        <begin position="95"/>
        <end position="158"/>
    </location>
</feature>
<feature type="domain" description="SLH" evidence="5">
    <location>
        <begin position="35"/>
        <end position="94"/>
    </location>
</feature>
<reference evidence="6 7" key="2">
    <citation type="submission" date="2018-06" db="EMBL/GenBank/DDBJ databases">
        <title>Metagenomic assembly of (sub)arctic Cyanobacteria and their associated microbiome from non-axenic cultures.</title>
        <authorList>
            <person name="Baurain D."/>
        </authorList>
    </citation>
    <scope>NUCLEOTIDE SEQUENCE [LARGE SCALE GENOMIC DNA]</scope>
    <source>
        <strain evidence="6">ULC129bin1</strain>
    </source>
</reference>
<keyword evidence="2" id="KW-0605">Phycobilisome</keyword>
<dbReference type="InterPro" id="IPR021133">
    <property type="entry name" value="HEAT_type_2"/>
</dbReference>
<dbReference type="SUPFAM" id="SSF48371">
    <property type="entry name" value="ARM repeat"/>
    <property type="match status" value="1"/>
</dbReference>
<proteinExistence type="predicted"/>
<dbReference type="PANTHER" id="PTHR43308">
    <property type="entry name" value="OUTER MEMBRANE PROTEIN ALPHA-RELATED"/>
    <property type="match status" value="1"/>
</dbReference>
<keyword evidence="1" id="KW-0042">Antenna complex</keyword>
<dbReference type="InterPro" id="IPR001119">
    <property type="entry name" value="SLH_dom"/>
</dbReference>
<dbReference type="Pfam" id="PF00395">
    <property type="entry name" value="SLH"/>
    <property type="match status" value="3"/>
</dbReference>
<dbReference type="EMBL" id="QBMC01000292">
    <property type="protein sequence ID" value="PZO07881.1"/>
    <property type="molecule type" value="Genomic_DNA"/>
</dbReference>
<dbReference type="PROSITE" id="PS51272">
    <property type="entry name" value="SLH"/>
    <property type="match status" value="3"/>
</dbReference>
<reference evidence="7" key="1">
    <citation type="submission" date="2018-04" db="EMBL/GenBank/DDBJ databases">
        <authorList>
            <person name="Cornet L."/>
        </authorList>
    </citation>
    <scope>NUCLEOTIDE SEQUENCE [LARGE SCALE GENOMIC DNA]</scope>
</reference>
<dbReference type="InterPro" id="IPR016024">
    <property type="entry name" value="ARM-type_fold"/>
</dbReference>
<feature type="domain" description="SLH" evidence="5">
    <location>
        <begin position="160"/>
        <end position="224"/>
    </location>
</feature>
<dbReference type="AlphaFoldDB" id="A0A2W4V6W3"/>
<evidence type="ECO:0000256" key="3">
    <source>
        <dbReference type="SAM" id="MobiDB-lite"/>
    </source>
</evidence>
<organism evidence="6 7">
    <name type="scientific">Leptolyngbya foveolarum</name>
    <dbReference type="NCBI Taxonomy" id="47253"/>
    <lineage>
        <taxon>Bacteria</taxon>
        <taxon>Bacillati</taxon>
        <taxon>Cyanobacteriota</taxon>
        <taxon>Cyanophyceae</taxon>
        <taxon>Leptolyngbyales</taxon>
        <taxon>Leptolyngbyaceae</taxon>
        <taxon>Leptolyngbya group</taxon>
        <taxon>Leptolyngbya</taxon>
    </lineage>
</organism>
<comment type="caution">
    <text evidence="6">The sequence shown here is derived from an EMBL/GenBank/DDBJ whole genome shotgun (WGS) entry which is preliminary data.</text>
</comment>
<protein>
    <recommendedName>
        <fullName evidence="5">SLH domain-containing protein</fullName>
    </recommendedName>
</protein>
<dbReference type="SMART" id="SM00567">
    <property type="entry name" value="EZ_HEAT"/>
    <property type="match status" value="5"/>
</dbReference>
<gene>
    <name evidence="6" type="ORF">DCF25_22565</name>
</gene>
<dbReference type="Gene3D" id="1.25.10.10">
    <property type="entry name" value="Leucine-rich Repeat Variant"/>
    <property type="match status" value="2"/>
</dbReference>
<evidence type="ECO:0000256" key="1">
    <source>
        <dbReference type="ARBA" id="ARBA00022549"/>
    </source>
</evidence>
<feature type="region of interest" description="Disordered" evidence="3">
    <location>
        <begin position="255"/>
        <end position="275"/>
    </location>
</feature>
<dbReference type="InterPro" id="IPR011989">
    <property type="entry name" value="ARM-like"/>
</dbReference>
<evidence type="ECO:0000313" key="7">
    <source>
        <dbReference type="Proteomes" id="UP000249354"/>
    </source>
</evidence>
<evidence type="ECO:0000313" key="6">
    <source>
        <dbReference type="EMBL" id="PZO07881.1"/>
    </source>
</evidence>
<keyword evidence="4" id="KW-0732">Signal</keyword>
<accession>A0A2W4V6W3</accession>